<dbReference type="PANTHER" id="PTHR44215">
    <property type="entry name" value="WD REPEAT-CONTAINING PROTEIN 75"/>
    <property type="match status" value="1"/>
</dbReference>
<organism evidence="9 10">
    <name type="scientific">Torulaspora globosa</name>
    <dbReference type="NCBI Taxonomy" id="48254"/>
    <lineage>
        <taxon>Eukaryota</taxon>
        <taxon>Fungi</taxon>
        <taxon>Dikarya</taxon>
        <taxon>Ascomycota</taxon>
        <taxon>Saccharomycotina</taxon>
        <taxon>Saccharomycetes</taxon>
        <taxon>Saccharomycetales</taxon>
        <taxon>Saccharomycetaceae</taxon>
        <taxon>Torulaspora</taxon>
    </lineage>
</organism>
<dbReference type="GO" id="GO:0045943">
    <property type="term" value="P:positive regulation of transcription by RNA polymerase I"/>
    <property type="evidence" value="ECO:0007669"/>
    <property type="project" value="InterPro"/>
</dbReference>
<keyword evidence="7" id="KW-0539">Nucleus</keyword>
<dbReference type="InterPro" id="IPR001680">
    <property type="entry name" value="WD40_rpt"/>
</dbReference>
<protein>
    <submittedName>
        <fullName evidence="9">Uncharacterized protein</fullName>
    </submittedName>
</protein>
<comment type="subcellular location">
    <subcellularLocation>
        <location evidence="1">Nucleus</location>
        <location evidence="1">Nucleolus</location>
    </subcellularLocation>
</comment>
<reference evidence="9 10" key="1">
    <citation type="submission" date="2020-06" db="EMBL/GenBank/DDBJ databases">
        <title>The yeast mating-type switching endonuclease HO is a domesticated member of an unorthodox homing genetic element family.</title>
        <authorList>
            <person name="Coughlan A.Y."/>
            <person name="Lombardi L."/>
            <person name="Braun-Galleani S."/>
            <person name="Martos A.R."/>
            <person name="Galeote V."/>
            <person name="Bigey F."/>
            <person name="Dequin S."/>
            <person name="Byrne K.P."/>
            <person name="Wolfe K.H."/>
        </authorList>
    </citation>
    <scope>NUCLEOTIDE SEQUENCE [LARGE SCALE GENOMIC DNA]</scope>
    <source>
        <strain evidence="9 10">CBS764</strain>
    </source>
</reference>
<dbReference type="GO" id="GO:0003723">
    <property type="term" value="F:RNA binding"/>
    <property type="evidence" value="ECO:0007669"/>
    <property type="project" value="InterPro"/>
</dbReference>
<dbReference type="SMART" id="SM00320">
    <property type="entry name" value="WD40"/>
    <property type="match status" value="3"/>
</dbReference>
<evidence type="ECO:0000313" key="10">
    <source>
        <dbReference type="Proteomes" id="UP000515788"/>
    </source>
</evidence>
<keyword evidence="5" id="KW-0677">Repeat</keyword>
<gene>
    <name evidence="9" type="ORF">HG536_0A07270</name>
</gene>
<dbReference type="GO" id="GO:0032040">
    <property type="term" value="C:small-subunit processome"/>
    <property type="evidence" value="ECO:0007669"/>
    <property type="project" value="InterPro"/>
</dbReference>
<dbReference type="PROSITE" id="PS50294">
    <property type="entry name" value="WD_REPEATS_REGION"/>
    <property type="match status" value="1"/>
</dbReference>
<proteinExistence type="predicted"/>
<dbReference type="AlphaFoldDB" id="A0A7G3ZBM6"/>
<evidence type="ECO:0000256" key="5">
    <source>
        <dbReference type="ARBA" id="ARBA00022737"/>
    </source>
</evidence>
<accession>A0A7G3ZBM6</accession>
<dbReference type="GO" id="GO:0006364">
    <property type="term" value="P:rRNA processing"/>
    <property type="evidence" value="ECO:0007669"/>
    <property type="project" value="UniProtKB-KW"/>
</dbReference>
<keyword evidence="2" id="KW-0690">Ribosome biogenesis</keyword>
<evidence type="ECO:0000256" key="2">
    <source>
        <dbReference type="ARBA" id="ARBA00022517"/>
    </source>
</evidence>
<evidence type="ECO:0000256" key="6">
    <source>
        <dbReference type="ARBA" id="ARBA00023163"/>
    </source>
</evidence>
<keyword evidence="6" id="KW-0804">Transcription</keyword>
<keyword evidence="4 8" id="KW-0853">WD repeat</keyword>
<dbReference type="GeneID" id="59324009"/>
<dbReference type="PROSITE" id="PS50082">
    <property type="entry name" value="WD_REPEATS_2"/>
    <property type="match status" value="1"/>
</dbReference>
<dbReference type="InterPro" id="IPR053826">
    <property type="entry name" value="WDR75"/>
</dbReference>
<evidence type="ECO:0000256" key="7">
    <source>
        <dbReference type="ARBA" id="ARBA00023242"/>
    </source>
</evidence>
<dbReference type="OrthoDB" id="4096at2759"/>
<evidence type="ECO:0000256" key="4">
    <source>
        <dbReference type="ARBA" id="ARBA00022574"/>
    </source>
</evidence>
<dbReference type="EMBL" id="CP059246">
    <property type="protein sequence ID" value="QLL30912.1"/>
    <property type="molecule type" value="Genomic_DNA"/>
</dbReference>
<evidence type="ECO:0000313" key="9">
    <source>
        <dbReference type="EMBL" id="QLL30912.1"/>
    </source>
</evidence>
<evidence type="ECO:0000256" key="3">
    <source>
        <dbReference type="ARBA" id="ARBA00022552"/>
    </source>
</evidence>
<keyword evidence="3" id="KW-0698">rRNA processing</keyword>
<feature type="repeat" description="WD" evidence="8">
    <location>
        <begin position="297"/>
        <end position="332"/>
    </location>
</feature>
<keyword evidence="10" id="KW-1185">Reference proteome</keyword>
<dbReference type="InterPro" id="IPR036322">
    <property type="entry name" value="WD40_repeat_dom_sf"/>
</dbReference>
<evidence type="ECO:0000256" key="1">
    <source>
        <dbReference type="ARBA" id="ARBA00004604"/>
    </source>
</evidence>
<dbReference type="PANTHER" id="PTHR44215:SF1">
    <property type="entry name" value="WD REPEAT-CONTAINING PROTEIN 75"/>
    <property type="match status" value="1"/>
</dbReference>
<evidence type="ECO:0000256" key="8">
    <source>
        <dbReference type="PROSITE-ProRule" id="PRU00221"/>
    </source>
</evidence>
<dbReference type="InterPro" id="IPR015943">
    <property type="entry name" value="WD40/YVTN_repeat-like_dom_sf"/>
</dbReference>
<dbReference type="Proteomes" id="UP000515788">
    <property type="component" value="Chromosome 1"/>
</dbReference>
<dbReference type="SUPFAM" id="SSF50978">
    <property type="entry name" value="WD40 repeat-like"/>
    <property type="match status" value="2"/>
</dbReference>
<sequence>MAKQWDYIASDRIEMNQATVYQKYKLSVVSGGKPSLPRAANRSCCDKGLGCLTGDELSYIVPFNNQIKVYSTETRQCVKTLKFGNNECLSDVFVKGKAIIADIILGDATKDVAEREEDNQITVFTDNGRILVLNYRGKLLDSPKTLQLNLGKDETVCKVFSSEGRRYKLLTSQESSGNGSEFTYKIYDIKFDEKVQLSLETTFENVFLSTWSSRDKYLAFLCHNENKKNIKIYSVFDSSIIREFPLNLASQQSPSSSANSRYVTSMAIDCSGTQLALGFASGVINVIEISNLQERLLKWHIDAVLSLCFTRDGSYLLSGGWEKVLSFWQLSTNMQQFLPRLNGVIISCESVANDKYYSLALQMTENTTNSDYQLLLLNAADLTSKVVINGPLPVFVSAVKDTVQPVSSIATKTSTTLTTSSSSKKKHKKKLLKAKRQDFTTCASINPVTKQIYLPHMSAMQTYDFYRNEQTSYQYLASGVNNSMGKVRFEMNIQDPVIADVQFTKDGKWMATYEIEYPPEDLLSSKDLMHILKFWDKEENGSDWNLRTKVINPHGTGVPITKMLPAPWAVNGSQGFLTADNDVGLKYWSYEQYEKNWCLTKISLPNLNHFSNSVSLAWSQDGSLIFHAFDEKIFVIDFETFRQFETPNEKINEFNMDSEIQAIKLVNNTNLIVATRTTLNTINLLNGVITSSYDLYPYADGIYKNGHLDRLISCDEKTGTIALVINQKLKDVEGSPSINYKSRVIVFDNELSKKLGNFTHSDYISWIGWNHGTDFIFLDTQCRLGIIGTTVNTEMSDELNKEGILEGLKSGTSDFATQLEKLSSSKRIDGPADEDQQEEIALEFINGDKNDKLINMNSFTSMLDNFQNIQMDTLFDRVMRVIG</sequence>
<dbReference type="KEGG" id="tgb:HG536_0A07270"/>
<name>A0A7G3ZBM6_9SACH</name>
<dbReference type="Pfam" id="PF00400">
    <property type="entry name" value="WD40"/>
    <property type="match status" value="1"/>
</dbReference>
<dbReference type="Gene3D" id="2.130.10.10">
    <property type="entry name" value="YVTN repeat-like/Quinoprotein amine dehydrogenase"/>
    <property type="match status" value="1"/>
</dbReference>
<dbReference type="GO" id="GO:2000234">
    <property type="term" value="P:positive regulation of rRNA processing"/>
    <property type="evidence" value="ECO:0007669"/>
    <property type="project" value="TreeGrafter"/>
</dbReference>
<dbReference type="RefSeq" id="XP_037137587.1">
    <property type="nucleotide sequence ID" value="XM_037281692.1"/>
</dbReference>